<evidence type="ECO:0000313" key="7">
    <source>
        <dbReference type="EMBL" id="GLB47955.1"/>
    </source>
</evidence>
<protein>
    <submittedName>
        <fullName evidence="7">Membrane protein</fullName>
    </submittedName>
</protein>
<accession>A0ABQ5MEW8</accession>
<proteinExistence type="predicted"/>
<feature type="transmembrane region" description="Helical" evidence="6">
    <location>
        <begin position="159"/>
        <end position="182"/>
    </location>
</feature>
<keyword evidence="2" id="KW-1003">Cell membrane</keyword>
<keyword evidence="5 6" id="KW-0472">Membrane</keyword>
<dbReference type="Pfam" id="PF03706">
    <property type="entry name" value="LPG_synthase_TM"/>
    <property type="match status" value="1"/>
</dbReference>
<dbReference type="PANTHER" id="PTHR39087:SF2">
    <property type="entry name" value="UPF0104 MEMBRANE PROTEIN MJ1595"/>
    <property type="match status" value="1"/>
</dbReference>
<sequence length="320" mass="36067">MKVNIKKTVSTILPLTLGVFLIWYSVNKFSAEQITEIKHYFKNANYWYVVISILCGFASHLSRAYRWNFMLAPLGYKPKLANNAMAVFSGYIMNMAAPRSGEFSRALVVHKYEGVPYDKALGTIIAERVADLLILGIIVVSTFFIQVDVLKGYLTNMVPIKTLTILGVVLLLLGIGFLWFVYKTNNAISLKIKGFISGIMDGILSISKMEKKWAFLFHTLFIWCMYLAMFYINIYALPETSNMQFGVVLSAFVVGSFTIAFTNGGFGSYPFFIAEILTLFDVPNTVGTAFGWIVWIAQFVMLVFFGALSLILLPFYNKNK</sequence>
<comment type="subcellular location">
    <subcellularLocation>
        <location evidence="1">Cell membrane</location>
        <topology evidence="1">Multi-pass membrane protein</topology>
    </subcellularLocation>
</comment>
<evidence type="ECO:0000256" key="6">
    <source>
        <dbReference type="SAM" id="Phobius"/>
    </source>
</evidence>
<feature type="transmembrane region" description="Helical" evidence="6">
    <location>
        <begin position="129"/>
        <end position="147"/>
    </location>
</feature>
<name>A0ABQ5MEW8_9FLAO</name>
<evidence type="ECO:0000256" key="3">
    <source>
        <dbReference type="ARBA" id="ARBA00022692"/>
    </source>
</evidence>
<feature type="transmembrane region" description="Helical" evidence="6">
    <location>
        <begin position="292"/>
        <end position="316"/>
    </location>
</feature>
<keyword evidence="8" id="KW-1185">Reference proteome</keyword>
<evidence type="ECO:0000313" key="8">
    <source>
        <dbReference type="Proteomes" id="UP001143543"/>
    </source>
</evidence>
<feature type="transmembrane region" description="Helical" evidence="6">
    <location>
        <begin position="213"/>
        <end position="237"/>
    </location>
</feature>
<reference evidence="7" key="1">
    <citation type="submission" date="2022-07" db="EMBL/GenBank/DDBJ databases">
        <title>Taxonomy of Novel Oxalotrophic and Methylotrophic Bacteria.</title>
        <authorList>
            <person name="Sahin N."/>
            <person name="Tani A."/>
        </authorList>
    </citation>
    <scope>NUCLEOTIDE SEQUENCE</scope>
    <source>
        <strain evidence="7">Y10</strain>
    </source>
</reference>
<comment type="caution">
    <text evidence="7">The sequence shown here is derived from an EMBL/GenBank/DDBJ whole genome shotgun (WGS) entry which is preliminary data.</text>
</comment>
<gene>
    <name evidence="7" type="ORF">Y10_03230</name>
</gene>
<evidence type="ECO:0000256" key="4">
    <source>
        <dbReference type="ARBA" id="ARBA00022989"/>
    </source>
</evidence>
<evidence type="ECO:0000256" key="1">
    <source>
        <dbReference type="ARBA" id="ARBA00004651"/>
    </source>
</evidence>
<dbReference type="NCBIfam" id="TIGR00374">
    <property type="entry name" value="flippase-like domain"/>
    <property type="match status" value="1"/>
</dbReference>
<dbReference type="InterPro" id="IPR022791">
    <property type="entry name" value="L-PG_synthase/AglD"/>
</dbReference>
<dbReference type="PANTHER" id="PTHR39087">
    <property type="entry name" value="UPF0104 MEMBRANE PROTEIN MJ1595"/>
    <property type="match status" value="1"/>
</dbReference>
<keyword evidence="3 6" id="KW-0812">Transmembrane</keyword>
<organism evidence="7 8">
    <name type="scientific">Neptunitalea lumnitzerae</name>
    <dbReference type="NCBI Taxonomy" id="2965509"/>
    <lineage>
        <taxon>Bacteria</taxon>
        <taxon>Pseudomonadati</taxon>
        <taxon>Bacteroidota</taxon>
        <taxon>Flavobacteriia</taxon>
        <taxon>Flavobacteriales</taxon>
        <taxon>Flavobacteriaceae</taxon>
        <taxon>Neptunitalea</taxon>
    </lineage>
</organism>
<feature type="transmembrane region" description="Helical" evidence="6">
    <location>
        <begin position="243"/>
        <end position="262"/>
    </location>
</feature>
<keyword evidence="4 6" id="KW-1133">Transmembrane helix</keyword>
<dbReference type="EMBL" id="BRVO01000001">
    <property type="protein sequence ID" value="GLB47955.1"/>
    <property type="molecule type" value="Genomic_DNA"/>
</dbReference>
<feature type="transmembrane region" description="Helical" evidence="6">
    <location>
        <begin position="9"/>
        <end position="26"/>
    </location>
</feature>
<evidence type="ECO:0000256" key="2">
    <source>
        <dbReference type="ARBA" id="ARBA00022475"/>
    </source>
</evidence>
<dbReference type="Proteomes" id="UP001143543">
    <property type="component" value="Unassembled WGS sequence"/>
</dbReference>
<evidence type="ECO:0000256" key="5">
    <source>
        <dbReference type="ARBA" id="ARBA00023136"/>
    </source>
</evidence>
<feature type="transmembrane region" description="Helical" evidence="6">
    <location>
        <begin position="46"/>
        <end position="65"/>
    </location>
</feature>